<protein>
    <submittedName>
        <fullName evidence="1">Uncharacterized protein</fullName>
    </submittedName>
</protein>
<proteinExistence type="predicted"/>
<gene>
    <name evidence="1" type="ORF">PRK78_004068</name>
</gene>
<name>A0AAF0II96_9EURO</name>
<organism evidence="1 2">
    <name type="scientific">Emydomyces testavorans</name>
    <dbReference type="NCBI Taxonomy" id="2070801"/>
    <lineage>
        <taxon>Eukaryota</taxon>
        <taxon>Fungi</taxon>
        <taxon>Dikarya</taxon>
        <taxon>Ascomycota</taxon>
        <taxon>Pezizomycotina</taxon>
        <taxon>Eurotiomycetes</taxon>
        <taxon>Eurotiomycetidae</taxon>
        <taxon>Onygenales</taxon>
        <taxon>Nannizziopsiaceae</taxon>
        <taxon>Emydomyces</taxon>
    </lineage>
</organism>
<reference evidence="1" key="1">
    <citation type="submission" date="2023-03" db="EMBL/GenBank/DDBJ databases">
        <title>Emydomyces testavorans Genome Sequence.</title>
        <authorList>
            <person name="Hoyer L."/>
        </authorList>
    </citation>
    <scope>NUCLEOTIDE SEQUENCE</scope>
    <source>
        <strain evidence="1">16-2883</strain>
    </source>
</reference>
<dbReference type="AlphaFoldDB" id="A0AAF0II96"/>
<dbReference type="EMBL" id="CP120628">
    <property type="protein sequence ID" value="WEW58600.1"/>
    <property type="molecule type" value="Genomic_DNA"/>
</dbReference>
<evidence type="ECO:0000313" key="2">
    <source>
        <dbReference type="Proteomes" id="UP001219355"/>
    </source>
</evidence>
<dbReference type="Proteomes" id="UP001219355">
    <property type="component" value="Chromosome 2"/>
</dbReference>
<accession>A0AAF0II96</accession>
<evidence type="ECO:0000313" key="1">
    <source>
        <dbReference type="EMBL" id="WEW58600.1"/>
    </source>
</evidence>
<sequence>MASDPAAPSKARPCIMLLSIASEEWFDEMYARLITALSARAPVVRARTSNAALTFLHNNHPSAIFATDPGVVEPENGAVLQALKQYVSSGGKLIFGGLFSSFVPPMEMGAFFRNNFDLPWESGAYHRTTLQLNFAAIENLPARRQQLAFEYSQKALHVKNVDLAGAIYLPTRDSRIESCVFPPTPISSSNETPAAWARVGQGWVGYIGDVNAEEDTDGVVLAMCGV</sequence>
<keyword evidence="2" id="KW-1185">Reference proteome</keyword>